<evidence type="ECO:0000256" key="5">
    <source>
        <dbReference type="ARBA" id="ARBA00023008"/>
    </source>
</evidence>
<proteinExistence type="inferred from homology"/>
<comment type="cofactor">
    <cofactor evidence="1">
        <name>Cu(2+)</name>
        <dbReference type="ChEBI" id="CHEBI:29036"/>
    </cofactor>
</comment>
<evidence type="ECO:0000256" key="4">
    <source>
        <dbReference type="ARBA" id="ARBA00023002"/>
    </source>
</evidence>
<dbReference type="GO" id="GO:0004097">
    <property type="term" value="F:catechol oxidase activity"/>
    <property type="evidence" value="ECO:0007669"/>
    <property type="project" value="InterPro"/>
</dbReference>
<feature type="non-terminal residue" evidence="8">
    <location>
        <position position="181"/>
    </location>
</feature>
<feature type="domain" description="Tyrosinase copper-binding" evidence="7">
    <location>
        <begin position="130"/>
        <end position="141"/>
    </location>
</feature>
<dbReference type="PANTHER" id="PTHR11474">
    <property type="entry name" value="TYROSINASE FAMILY MEMBER"/>
    <property type="match status" value="1"/>
</dbReference>
<comment type="similarity">
    <text evidence="2">Belongs to the tyrosinase family.</text>
</comment>
<dbReference type="InterPro" id="IPR050316">
    <property type="entry name" value="Tyrosinase/Hemocyanin"/>
</dbReference>
<dbReference type="InterPro" id="IPR022739">
    <property type="entry name" value="Polyphenol_oxidase_cen"/>
</dbReference>
<evidence type="ECO:0000313" key="9">
    <source>
        <dbReference type="Proteomes" id="UP000265520"/>
    </source>
</evidence>
<feature type="region of interest" description="Disordered" evidence="6">
    <location>
        <begin position="1"/>
        <end position="26"/>
    </location>
</feature>
<keyword evidence="5" id="KW-0186">Copper</keyword>
<evidence type="ECO:0000313" key="8">
    <source>
        <dbReference type="EMBL" id="MCI25348.1"/>
    </source>
</evidence>
<keyword evidence="4" id="KW-0560">Oxidoreductase</keyword>
<dbReference type="SUPFAM" id="SSF48056">
    <property type="entry name" value="Di-copper centre-containing domain"/>
    <property type="match status" value="1"/>
</dbReference>
<evidence type="ECO:0000256" key="6">
    <source>
        <dbReference type="SAM" id="MobiDB-lite"/>
    </source>
</evidence>
<dbReference type="Gene3D" id="1.10.1280.10">
    <property type="entry name" value="Di-copper center containing domain from catechol oxidase"/>
    <property type="match status" value="1"/>
</dbReference>
<accession>A0A392QM88</accession>
<feature type="compositionally biased region" description="Polar residues" evidence="6">
    <location>
        <begin position="1"/>
        <end position="14"/>
    </location>
</feature>
<dbReference type="PROSITE" id="PS00498">
    <property type="entry name" value="TYROSINASE_2"/>
    <property type="match status" value="1"/>
</dbReference>
<dbReference type="PANTHER" id="PTHR11474:SF76">
    <property type="entry name" value="SHKT DOMAIN-CONTAINING PROTEIN"/>
    <property type="match status" value="1"/>
</dbReference>
<sequence length="181" mass="20987">MQIPSIFTNPNSSLYDPYRDPRHQPPATIDLEYDRAQGDLPNYIPRCAEEQIKLNLYTMHRTMYRNGNTNTLFHGGPFRGGDIPPDSKEDQSKSSGSIERSPHNIVHVWCGDPNQLDRKDMGHFYSSGRDPLFYALHGNVDRMWSIWKTLGGKRRDPTDRDWLESAFVFYDENKNLVKVKV</sequence>
<dbReference type="EMBL" id="LXQA010146728">
    <property type="protein sequence ID" value="MCI25348.1"/>
    <property type="molecule type" value="Genomic_DNA"/>
</dbReference>
<keyword evidence="9" id="KW-1185">Reference proteome</keyword>
<reference evidence="8 9" key="1">
    <citation type="journal article" date="2018" name="Front. Plant Sci.">
        <title>Red Clover (Trifolium pratense) and Zigzag Clover (T. medium) - A Picture of Genomic Similarities and Differences.</title>
        <authorList>
            <person name="Dluhosova J."/>
            <person name="Istvanek J."/>
            <person name="Nedelnik J."/>
            <person name="Repkova J."/>
        </authorList>
    </citation>
    <scope>NUCLEOTIDE SEQUENCE [LARGE SCALE GENOMIC DNA]</scope>
    <source>
        <strain evidence="9">cv. 10/8</strain>
        <tissue evidence="8">Leaf</tissue>
    </source>
</reference>
<name>A0A392QM88_9FABA</name>
<dbReference type="InterPro" id="IPR002227">
    <property type="entry name" value="Tyrosinase_Cu-bd"/>
</dbReference>
<dbReference type="AlphaFoldDB" id="A0A392QM88"/>
<dbReference type="PRINTS" id="PR00092">
    <property type="entry name" value="TYROSINASE"/>
</dbReference>
<dbReference type="InterPro" id="IPR008922">
    <property type="entry name" value="Di-copper_centre_dom_sf"/>
</dbReference>
<dbReference type="Proteomes" id="UP000265520">
    <property type="component" value="Unassembled WGS sequence"/>
</dbReference>
<dbReference type="Pfam" id="PF00264">
    <property type="entry name" value="Tyrosinase"/>
    <property type="match status" value="1"/>
</dbReference>
<protein>
    <submittedName>
        <fullName evidence="8">Polyphenol oxidase</fullName>
    </submittedName>
</protein>
<dbReference type="GO" id="GO:0046872">
    <property type="term" value="F:metal ion binding"/>
    <property type="evidence" value="ECO:0007669"/>
    <property type="project" value="UniProtKB-KW"/>
</dbReference>
<evidence type="ECO:0000256" key="3">
    <source>
        <dbReference type="ARBA" id="ARBA00022723"/>
    </source>
</evidence>
<comment type="caution">
    <text evidence="8">The sequence shown here is derived from an EMBL/GenBank/DDBJ whole genome shotgun (WGS) entry which is preliminary data.</text>
</comment>
<dbReference type="Pfam" id="PF12142">
    <property type="entry name" value="PPO1_DWL"/>
    <property type="match status" value="1"/>
</dbReference>
<keyword evidence="3" id="KW-0479">Metal-binding</keyword>
<evidence type="ECO:0000256" key="1">
    <source>
        <dbReference type="ARBA" id="ARBA00001973"/>
    </source>
</evidence>
<evidence type="ECO:0000259" key="7">
    <source>
        <dbReference type="PROSITE" id="PS00498"/>
    </source>
</evidence>
<organism evidence="8 9">
    <name type="scientific">Trifolium medium</name>
    <dbReference type="NCBI Taxonomy" id="97028"/>
    <lineage>
        <taxon>Eukaryota</taxon>
        <taxon>Viridiplantae</taxon>
        <taxon>Streptophyta</taxon>
        <taxon>Embryophyta</taxon>
        <taxon>Tracheophyta</taxon>
        <taxon>Spermatophyta</taxon>
        <taxon>Magnoliopsida</taxon>
        <taxon>eudicotyledons</taxon>
        <taxon>Gunneridae</taxon>
        <taxon>Pentapetalae</taxon>
        <taxon>rosids</taxon>
        <taxon>fabids</taxon>
        <taxon>Fabales</taxon>
        <taxon>Fabaceae</taxon>
        <taxon>Papilionoideae</taxon>
        <taxon>50 kb inversion clade</taxon>
        <taxon>NPAAA clade</taxon>
        <taxon>Hologalegina</taxon>
        <taxon>IRL clade</taxon>
        <taxon>Trifolieae</taxon>
        <taxon>Trifolium</taxon>
    </lineage>
</organism>
<evidence type="ECO:0000256" key="2">
    <source>
        <dbReference type="ARBA" id="ARBA00009928"/>
    </source>
</evidence>
<feature type="region of interest" description="Disordered" evidence="6">
    <location>
        <begin position="74"/>
        <end position="99"/>
    </location>
</feature>